<keyword evidence="6" id="KW-0158">Chromosome</keyword>
<dbReference type="GO" id="GO:0008608">
    <property type="term" value="P:attachment of spindle microtubules to kinetochore"/>
    <property type="evidence" value="ECO:0007669"/>
    <property type="project" value="InterPro"/>
</dbReference>
<comment type="caution">
    <text evidence="17">The sequence shown here is derived from an EMBL/GenBank/DDBJ whole genome shotgun (WGS) entry which is preliminary data.</text>
</comment>
<protein>
    <recommendedName>
        <fullName evidence="5">DASH complex subunit ASK1</fullName>
    </recommendedName>
</protein>
<sequence>MPPLRDPNRLWYDPSKPRMLTSEEMARMSPAELQAAIDQIDQLQIRSLRGIDEEFDRGNRIILDEIIPLVEQYGENSAKIYESIKWIKPLMESAASTRLDARPGVDSTTASDAPGDLSHDGSLASPDRTVNSAGDISHATEGSVDGTPRAFKQAQRTGDDGQSSAGPQWSNDMSPFQSVQADLDGGKGITGDYSAMRKNLPDAQRIRLRDLPPDSPDTPQFETMTLRHTGPGTKAASAAHDLHDNSLSTAEPSFSTAVPDTPGSAVPRPRTAAPPGTDRAAHSALLNKVLRKGIDSPSLAKASPARAGPSRGGPAAQQSRQQLPADIPKNWDGIADLSTRGLTAFASPMKQPSSSAAVGRAGPGPSSSRHLMSSPGVALLNASTSTLRRFPASPAPSAALSRTPAKEAARRIAQSVYDATGNFDSPDLPSALKNANSTRLFDFAAHDRAHERPGADSPSQNRSMAAGGSRARVPGSAVQGNESFASLPSQPSFIQRSPTQLFHLQEHESPLSSPAAQPGRTALADFGGGTTANIDELLASASVRYDPADVSLRQSDAAPNFAGIVDDDDGRQPYNKSHDRLDDSFTGEAEAGYVPQRGDEPTFTDFDAAYAQATGRGALRLPGQDGPEDTLFGMPAGRSAATGGAPGPNANATGKRVAYAVEEESDDTFTDDQARAGAAAGGRSGFRLHGVDDMATLHGGELLSSEPFQASPLAQKSHQ</sequence>
<name>A0A2S5B6S6_9BASI</name>
<evidence type="ECO:0000256" key="10">
    <source>
        <dbReference type="ARBA" id="ARBA00022776"/>
    </source>
</evidence>
<dbReference type="Pfam" id="PF08655">
    <property type="entry name" value="DASH_Ask1"/>
    <property type="match status" value="1"/>
</dbReference>
<comment type="similarity">
    <text evidence="4">Belongs to the DASH complex ASK1 family.</text>
</comment>
<evidence type="ECO:0000256" key="7">
    <source>
        <dbReference type="ARBA" id="ARBA00022490"/>
    </source>
</evidence>
<evidence type="ECO:0000256" key="4">
    <source>
        <dbReference type="ARBA" id="ARBA00010731"/>
    </source>
</evidence>
<dbReference type="EMBL" id="PJQD01000048">
    <property type="protein sequence ID" value="POY72466.1"/>
    <property type="molecule type" value="Genomic_DNA"/>
</dbReference>
<evidence type="ECO:0000256" key="3">
    <source>
        <dbReference type="ARBA" id="ARBA00004629"/>
    </source>
</evidence>
<feature type="compositionally biased region" description="Polar residues" evidence="16">
    <location>
        <begin position="478"/>
        <end position="490"/>
    </location>
</feature>
<comment type="subcellular location">
    <subcellularLocation>
        <location evidence="3">Chromosome</location>
        <location evidence="3">Centromere</location>
        <location evidence="3">Kinetochore</location>
    </subcellularLocation>
    <subcellularLocation>
        <location evidence="2">Cytoplasm</location>
        <location evidence="2">Cytoskeleton</location>
        <location evidence="2">Spindle</location>
    </subcellularLocation>
    <subcellularLocation>
        <location evidence="1">Nucleus</location>
    </subcellularLocation>
</comment>
<accession>A0A2S5B6S6</accession>
<gene>
    <name evidence="17" type="ORF">BMF94_4292</name>
</gene>
<evidence type="ECO:0000256" key="6">
    <source>
        <dbReference type="ARBA" id="ARBA00022454"/>
    </source>
</evidence>
<evidence type="ECO:0000256" key="1">
    <source>
        <dbReference type="ARBA" id="ARBA00004123"/>
    </source>
</evidence>
<evidence type="ECO:0000256" key="8">
    <source>
        <dbReference type="ARBA" id="ARBA00022618"/>
    </source>
</evidence>
<evidence type="ECO:0000256" key="14">
    <source>
        <dbReference type="ARBA" id="ARBA00023306"/>
    </source>
</evidence>
<evidence type="ECO:0000256" key="2">
    <source>
        <dbReference type="ARBA" id="ARBA00004186"/>
    </source>
</evidence>
<keyword evidence="8" id="KW-0132">Cell division</keyword>
<keyword evidence="9" id="KW-0493">Microtubule</keyword>
<proteinExistence type="inferred from homology"/>
<evidence type="ECO:0000313" key="17">
    <source>
        <dbReference type="EMBL" id="POY72466.1"/>
    </source>
</evidence>
<evidence type="ECO:0000256" key="5">
    <source>
        <dbReference type="ARBA" id="ARBA00014520"/>
    </source>
</evidence>
<dbReference type="GO" id="GO:0005874">
    <property type="term" value="C:microtubule"/>
    <property type="evidence" value="ECO:0007669"/>
    <property type="project" value="UniProtKB-KW"/>
</dbReference>
<dbReference type="Proteomes" id="UP000237144">
    <property type="component" value="Unassembled WGS sequence"/>
</dbReference>
<dbReference type="GO" id="GO:0044732">
    <property type="term" value="C:mitotic spindle pole body"/>
    <property type="evidence" value="ECO:0007669"/>
    <property type="project" value="TreeGrafter"/>
</dbReference>
<evidence type="ECO:0000256" key="9">
    <source>
        <dbReference type="ARBA" id="ARBA00022701"/>
    </source>
</evidence>
<dbReference type="PANTHER" id="PTHR28200">
    <property type="entry name" value="DASH COMPLEX SUBUNIT ASK1"/>
    <property type="match status" value="1"/>
</dbReference>
<evidence type="ECO:0000256" key="16">
    <source>
        <dbReference type="SAM" id="MobiDB-lite"/>
    </source>
</evidence>
<feature type="region of interest" description="Disordered" evidence="16">
    <location>
        <begin position="98"/>
        <end position="192"/>
    </location>
</feature>
<evidence type="ECO:0000313" key="18">
    <source>
        <dbReference type="Proteomes" id="UP000237144"/>
    </source>
</evidence>
<feature type="compositionally biased region" description="Polar residues" evidence="16">
    <location>
        <begin position="154"/>
        <end position="180"/>
    </location>
</feature>
<keyword evidence="13" id="KW-0539">Nucleus</keyword>
<keyword evidence="18" id="KW-1185">Reference proteome</keyword>
<keyword evidence="7" id="KW-0963">Cytoplasm</keyword>
<feature type="region of interest" description="Disordered" evidence="16">
    <location>
        <begin position="449"/>
        <end position="490"/>
    </location>
</feature>
<keyword evidence="15" id="KW-0137">Centromere</keyword>
<dbReference type="PANTHER" id="PTHR28200:SF1">
    <property type="entry name" value="DASH COMPLEX SUBUNIT ASK1"/>
    <property type="match status" value="1"/>
</dbReference>
<dbReference type="InterPro" id="IPR013964">
    <property type="entry name" value="DASH_Ask1"/>
</dbReference>
<feature type="compositionally biased region" description="Polar residues" evidence="16">
    <location>
        <begin position="246"/>
        <end position="258"/>
    </location>
</feature>
<feature type="region of interest" description="Disordered" evidence="16">
    <location>
        <begin position="246"/>
        <end position="279"/>
    </location>
</feature>
<organism evidence="17 18">
    <name type="scientific">Rhodotorula taiwanensis</name>
    <dbReference type="NCBI Taxonomy" id="741276"/>
    <lineage>
        <taxon>Eukaryota</taxon>
        <taxon>Fungi</taxon>
        <taxon>Dikarya</taxon>
        <taxon>Basidiomycota</taxon>
        <taxon>Pucciniomycotina</taxon>
        <taxon>Microbotryomycetes</taxon>
        <taxon>Sporidiobolales</taxon>
        <taxon>Sporidiobolaceae</taxon>
        <taxon>Rhodotorula</taxon>
    </lineage>
</organism>
<dbReference type="AlphaFoldDB" id="A0A2S5B6S6"/>
<dbReference type="OrthoDB" id="5573898at2759"/>
<evidence type="ECO:0000256" key="11">
    <source>
        <dbReference type="ARBA" id="ARBA00022838"/>
    </source>
</evidence>
<dbReference type="GO" id="GO:0051301">
    <property type="term" value="P:cell division"/>
    <property type="evidence" value="ECO:0007669"/>
    <property type="project" value="UniProtKB-KW"/>
</dbReference>
<keyword evidence="14" id="KW-0131">Cell cycle</keyword>
<keyword evidence="11" id="KW-0995">Kinetochore</keyword>
<feature type="region of interest" description="Disordered" evidence="16">
    <location>
        <begin position="347"/>
        <end position="373"/>
    </location>
</feature>
<keyword evidence="10" id="KW-0498">Mitosis</keyword>
<evidence type="ECO:0000256" key="15">
    <source>
        <dbReference type="ARBA" id="ARBA00023328"/>
    </source>
</evidence>
<dbReference type="GO" id="GO:0072686">
    <property type="term" value="C:mitotic spindle"/>
    <property type="evidence" value="ECO:0007669"/>
    <property type="project" value="InterPro"/>
</dbReference>
<evidence type="ECO:0000256" key="13">
    <source>
        <dbReference type="ARBA" id="ARBA00023242"/>
    </source>
</evidence>
<dbReference type="GO" id="GO:0042729">
    <property type="term" value="C:DASH complex"/>
    <property type="evidence" value="ECO:0007669"/>
    <property type="project" value="InterPro"/>
</dbReference>
<feature type="region of interest" description="Disordered" evidence="16">
    <location>
        <begin position="295"/>
        <end position="331"/>
    </location>
</feature>
<dbReference type="STRING" id="741276.A0A2S5B6S6"/>
<evidence type="ECO:0000256" key="12">
    <source>
        <dbReference type="ARBA" id="ARBA00023212"/>
    </source>
</evidence>
<keyword evidence="12" id="KW-0206">Cytoskeleton</keyword>
<feature type="region of interest" description="Disordered" evidence="16">
    <location>
        <begin position="663"/>
        <end position="686"/>
    </location>
</feature>
<reference evidence="17 18" key="1">
    <citation type="journal article" date="2018" name="Front. Microbiol.">
        <title>Prospects for Fungal Bioremediation of Acidic Radioactive Waste Sites: Characterization and Genome Sequence of Rhodotorula taiwanensis MD1149.</title>
        <authorList>
            <person name="Tkavc R."/>
            <person name="Matrosova V.Y."/>
            <person name="Grichenko O.E."/>
            <person name="Gostincar C."/>
            <person name="Volpe R.P."/>
            <person name="Klimenkova P."/>
            <person name="Gaidamakova E.K."/>
            <person name="Zhou C.E."/>
            <person name="Stewart B.J."/>
            <person name="Lyman M.G."/>
            <person name="Malfatti S.A."/>
            <person name="Rubinfeld B."/>
            <person name="Courtot M."/>
            <person name="Singh J."/>
            <person name="Dalgard C.L."/>
            <person name="Hamilton T."/>
            <person name="Frey K.G."/>
            <person name="Gunde-Cimerman N."/>
            <person name="Dugan L."/>
            <person name="Daly M.J."/>
        </authorList>
    </citation>
    <scope>NUCLEOTIDE SEQUENCE [LARGE SCALE GENOMIC DNA]</scope>
    <source>
        <strain evidence="17 18">MD1149</strain>
    </source>
</reference>
<feature type="compositionally biased region" description="Low complexity" evidence="16">
    <location>
        <begin position="302"/>
        <end position="316"/>
    </location>
</feature>